<gene>
    <name evidence="1" type="ORF">OLEA9_A019705</name>
</gene>
<dbReference type="Gramene" id="OE9A019705T1">
    <property type="protein sequence ID" value="OE9A019705C1"/>
    <property type="gene ID" value="OE9A019705"/>
</dbReference>
<dbReference type="Proteomes" id="UP000594638">
    <property type="component" value="Unassembled WGS sequence"/>
</dbReference>
<proteinExistence type="predicted"/>
<dbReference type="EMBL" id="CACTIH010001826">
    <property type="protein sequence ID" value="CAA2964627.1"/>
    <property type="molecule type" value="Genomic_DNA"/>
</dbReference>
<dbReference type="AlphaFoldDB" id="A0A8S0QFW0"/>
<protein>
    <submittedName>
        <fullName evidence="1">Uncharacterized protein</fullName>
    </submittedName>
</protein>
<keyword evidence="2" id="KW-1185">Reference proteome</keyword>
<sequence length="171" mass="19234">MEMLPVEVQSATRVYYKCWTDKYSSYVKTCDSVDILKAGLALQARSQGFLNAQMDMKRLQKANRVFERKATEAELDGVGDVVVHNYISHFHEMAEYDGFGLNWRGVVCDKIFKRLAELHSQLDLASIKEEFIPVEPSILANGGELSGERRAGGEGSLDARSIFVFVDDIFS</sequence>
<name>A0A8S0QFW0_OLEEU</name>
<reference evidence="1 2" key="1">
    <citation type="submission" date="2019-12" db="EMBL/GenBank/DDBJ databases">
        <authorList>
            <person name="Alioto T."/>
            <person name="Alioto T."/>
            <person name="Gomez Garrido J."/>
        </authorList>
    </citation>
    <scope>NUCLEOTIDE SEQUENCE [LARGE SCALE GENOMIC DNA]</scope>
</reference>
<comment type="caution">
    <text evidence="1">The sequence shown here is derived from an EMBL/GenBank/DDBJ whole genome shotgun (WGS) entry which is preliminary data.</text>
</comment>
<evidence type="ECO:0000313" key="1">
    <source>
        <dbReference type="EMBL" id="CAA2964627.1"/>
    </source>
</evidence>
<accession>A0A8S0QFW0</accession>
<organism evidence="1 2">
    <name type="scientific">Olea europaea subsp. europaea</name>
    <dbReference type="NCBI Taxonomy" id="158383"/>
    <lineage>
        <taxon>Eukaryota</taxon>
        <taxon>Viridiplantae</taxon>
        <taxon>Streptophyta</taxon>
        <taxon>Embryophyta</taxon>
        <taxon>Tracheophyta</taxon>
        <taxon>Spermatophyta</taxon>
        <taxon>Magnoliopsida</taxon>
        <taxon>eudicotyledons</taxon>
        <taxon>Gunneridae</taxon>
        <taxon>Pentapetalae</taxon>
        <taxon>asterids</taxon>
        <taxon>lamiids</taxon>
        <taxon>Lamiales</taxon>
        <taxon>Oleaceae</taxon>
        <taxon>Oleeae</taxon>
        <taxon>Olea</taxon>
    </lineage>
</organism>
<evidence type="ECO:0000313" key="2">
    <source>
        <dbReference type="Proteomes" id="UP000594638"/>
    </source>
</evidence>